<dbReference type="EMBL" id="JAPFAR010000144">
    <property type="protein sequence ID" value="MDI3349838.1"/>
    <property type="molecule type" value="Genomic_DNA"/>
</dbReference>
<gene>
    <name evidence="2" type="ORF">DCBHLPFO_00651</name>
</gene>
<evidence type="ECO:0000313" key="3">
    <source>
        <dbReference type="Proteomes" id="UP001162175"/>
    </source>
</evidence>
<dbReference type="GO" id="GO:0030246">
    <property type="term" value="F:carbohydrate binding"/>
    <property type="evidence" value="ECO:0007669"/>
    <property type="project" value="InterPro"/>
</dbReference>
<dbReference type="SUPFAM" id="SSF49384">
    <property type="entry name" value="Carbohydrate-binding domain"/>
    <property type="match status" value="1"/>
</dbReference>
<dbReference type="InterPro" id="IPR008965">
    <property type="entry name" value="CBM2/CBM3_carb-bd_dom_sf"/>
</dbReference>
<protein>
    <recommendedName>
        <fullName evidence="1">Cohesin domain-containing protein</fullName>
    </recommendedName>
</protein>
<dbReference type="AlphaFoldDB" id="A0AA43TWH6"/>
<comment type="caution">
    <text evidence="2">The sequence shown here is derived from an EMBL/GenBank/DDBJ whole genome shotgun (WGS) entry which is preliminary data.</text>
</comment>
<feature type="domain" description="Cohesin" evidence="1">
    <location>
        <begin position="45"/>
        <end position="135"/>
    </location>
</feature>
<dbReference type="Gene3D" id="2.60.40.680">
    <property type="match status" value="1"/>
</dbReference>
<accession>A0AA43TWH6</accession>
<dbReference type="Proteomes" id="UP001162175">
    <property type="component" value="Unassembled WGS sequence"/>
</dbReference>
<organism evidence="2 3">
    <name type="scientific">Mycoplasmopsis arginini</name>
    <name type="common">Mycoplasma arginini</name>
    <dbReference type="NCBI Taxonomy" id="2094"/>
    <lineage>
        <taxon>Bacteria</taxon>
        <taxon>Bacillati</taxon>
        <taxon>Mycoplasmatota</taxon>
        <taxon>Mycoplasmoidales</taxon>
        <taxon>Metamycoplasmataceae</taxon>
        <taxon>Mycoplasmopsis</taxon>
    </lineage>
</organism>
<evidence type="ECO:0000313" key="2">
    <source>
        <dbReference type="EMBL" id="MDI3349838.1"/>
    </source>
</evidence>
<dbReference type="GO" id="GO:0000272">
    <property type="term" value="P:polysaccharide catabolic process"/>
    <property type="evidence" value="ECO:0007669"/>
    <property type="project" value="InterPro"/>
</dbReference>
<evidence type="ECO:0000259" key="1">
    <source>
        <dbReference type="Pfam" id="PF00963"/>
    </source>
</evidence>
<dbReference type="InterPro" id="IPR002102">
    <property type="entry name" value="Cohesin_dom"/>
</dbReference>
<reference evidence="2" key="1">
    <citation type="submission" date="2022-11" db="EMBL/GenBank/DDBJ databases">
        <title>Draft genome of Mycoplasma arginini isolated from fly.</title>
        <authorList>
            <person name="Severgnini M."/>
            <person name="Gioia G."/>
            <person name="Cremonesi P."/>
            <person name="Moroni P."/>
            <person name="Addis M.F."/>
            <person name="Castiglioni B."/>
        </authorList>
    </citation>
    <scope>NUCLEOTIDE SEQUENCE</scope>
    <source>
        <strain evidence="2">QMP CG1-1632</strain>
    </source>
</reference>
<proteinExistence type="predicted"/>
<dbReference type="Pfam" id="PF00963">
    <property type="entry name" value="Cohesin"/>
    <property type="match status" value="1"/>
</dbReference>
<name>A0AA43TWH6_MYCAR</name>
<sequence length="159" mass="17117">MTWVGDVNLSHSAQQTQNIVSSSSKRTMSLASKTTTNEVSAIIMSENVGNKVIVTISVDPLQQELVGTQFQLNYDNSTLEFEKVEFTTKGNPINFGTNRGSFINIGSLITDGSGSLDNKTEYKVTFKSKTDVLSILGLTSISSTDAVSKSGSQLIVKLN</sequence>